<dbReference type="RefSeq" id="WP_273434198.1">
    <property type="nucleotide sequence ID" value="NZ_JBNATD010000025.1"/>
</dbReference>
<dbReference type="PANTHER" id="PTHR43820:SF7">
    <property type="entry name" value="BRANCHED-CHAIN AMINO ACID TRANSPORT ATP-BINDING PROTEIN LIVF-RELATED"/>
    <property type="match status" value="1"/>
</dbReference>
<dbReference type="CDD" id="cd03224">
    <property type="entry name" value="ABC_TM1139_LivF_branched"/>
    <property type="match status" value="1"/>
</dbReference>
<evidence type="ECO:0000256" key="2">
    <source>
        <dbReference type="ARBA" id="ARBA00022448"/>
    </source>
</evidence>
<dbReference type="Gene3D" id="3.40.50.300">
    <property type="entry name" value="P-loop containing nucleotide triphosphate hydrolases"/>
    <property type="match status" value="1"/>
</dbReference>
<dbReference type="InterPro" id="IPR027417">
    <property type="entry name" value="P-loop_NTPase"/>
</dbReference>
<keyword evidence="8" id="KW-1185">Reference proteome</keyword>
<dbReference type="AlphaFoldDB" id="A0A0F7FIY0"/>
<dbReference type="SUPFAM" id="SSF52540">
    <property type="entry name" value="P-loop containing nucleoside triphosphate hydrolases"/>
    <property type="match status" value="1"/>
</dbReference>
<sequence length="236" mass="26105">MGLLVVENLSVGYEKMEIVSGVNFTVEKEEIFVIVGPNGSGKSTLLKGLFGLVRIFGGRVILGGRDITHLPPYKRSLLGLSYLPQLGNTFESLTVWENLVLAAHDLPRDEFTGRLENVLEILPDIKRFMNRKVHTLSGGERQMLALAMGLLRNPFLLMMDEPTAALSPKLASRVFQQVLELRKNHGLSILLVEQNALKALEIGDKALLLVSGQPKFYGPAQDLLKSEELARLYLGV</sequence>
<dbReference type="GO" id="GO:0015807">
    <property type="term" value="P:L-amino acid transport"/>
    <property type="evidence" value="ECO:0007669"/>
    <property type="project" value="TreeGrafter"/>
</dbReference>
<evidence type="ECO:0000313" key="8">
    <source>
        <dbReference type="Proteomes" id="UP000067434"/>
    </source>
</evidence>
<dbReference type="PROSITE" id="PS00211">
    <property type="entry name" value="ABC_TRANSPORTER_1"/>
    <property type="match status" value="1"/>
</dbReference>
<dbReference type="SMART" id="SM00382">
    <property type="entry name" value="AAA"/>
    <property type="match status" value="1"/>
</dbReference>
<keyword evidence="4 7" id="KW-0067">ATP-binding</keyword>
<protein>
    <submittedName>
        <fullName evidence="7">Branched-chain amino acid ABC transporter ATP-binding protein</fullName>
    </submittedName>
</protein>
<evidence type="ECO:0000256" key="5">
    <source>
        <dbReference type="ARBA" id="ARBA00022970"/>
    </source>
</evidence>
<keyword evidence="2" id="KW-0813">Transport</keyword>
<dbReference type="STRING" id="1550241.MA03_06610"/>
<evidence type="ECO:0000256" key="4">
    <source>
        <dbReference type="ARBA" id="ARBA00022840"/>
    </source>
</evidence>
<dbReference type="InterPro" id="IPR017871">
    <property type="entry name" value="ABC_transporter-like_CS"/>
</dbReference>
<dbReference type="InterPro" id="IPR003439">
    <property type="entry name" value="ABC_transporter-like_ATP-bd"/>
</dbReference>
<dbReference type="KEGG" id="thf:MA03_06610"/>
<dbReference type="InterPro" id="IPR003593">
    <property type="entry name" value="AAA+_ATPase"/>
</dbReference>
<dbReference type="PATRIC" id="fig|1550241.5.peg.1375"/>
<dbReference type="Pfam" id="PF00005">
    <property type="entry name" value="ABC_tran"/>
    <property type="match status" value="1"/>
</dbReference>
<dbReference type="PANTHER" id="PTHR43820">
    <property type="entry name" value="HIGH-AFFINITY BRANCHED-CHAIN AMINO ACID TRANSPORT ATP-BINDING PROTEIN LIVF"/>
    <property type="match status" value="1"/>
</dbReference>
<comment type="similarity">
    <text evidence="1">Belongs to the ABC transporter superfamily.</text>
</comment>
<name>A0A0F7FIY0_9CREN</name>
<reference evidence="7 8" key="1">
    <citation type="journal article" date="2015" name="Stand. Genomic Sci.">
        <title>Complete genome sequence of and proposal of Thermofilum uzonense sp. nov. a novel hyperthermophilic crenarchaeon and emended description of the genus Thermofilum.</title>
        <authorList>
            <person name="Toshchakov S.V."/>
            <person name="Korzhenkov A.A."/>
            <person name="Samarov N.I."/>
            <person name="Mazunin I.O."/>
            <person name="Mozhey O.I."/>
            <person name="Shmyr I.S."/>
            <person name="Derbikova K.S."/>
            <person name="Taranov E.A."/>
            <person name="Dominova I.N."/>
            <person name="Bonch-Osmolovskaya E.A."/>
            <person name="Patrushev M.V."/>
            <person name="Podosokorskaya O.A."/>
            <person name="Kublanov I.V."/>
        </authorList>
    </citation>
    <scope>NUCLEOTIDE SEQUENCE [LARGE SCALE GENOMIC DNA]</scope>
    <source>
        <strain evidence="7 8">1807-2</strain>
    </source>
</reference>
<dbReference type="EMBL" id="CP009961">
    <property type="protein sequence ID" value="AKG39414.1"/>
    <property type="molecule type" value="Genomic_DNA"/>
</dbReference>
<proteinExistence type="inferred from homology"/>
<dbReference type="GO" id="GO:0016887">
    <property type="term" value="F:ATP hydrolysis activity"/>
    <property type="evidence" value="ECO:0007669"/>
    <property type="project" value="InterPro"/>
</dbReference>
<dbReference type="GO" id="GO:0005524">
    <property type="term" value="F:ATP binding"/>
    <property type="evidence" value="ECO:0007669"/>
    <property type="project" value="UniProtKB-KW"/>
</dbReference>
<evidence type="ECO:0000259" key="6">
    <source>
        <dbReference type="PROSITE" id="PS50893"/>
    </source>
</evidence>
<feature type="domain" description="ABC transporter" evidence="6">
    <location>
        <begin position="4"/>
        <end position="236"/>
    </location>
</feature>
<dbReference type="PROSITE" id="PS50893">
    <property type="entry name" value="ABC_TRANSPORTER_2"/>
    <property type="match status" value="1"/>
</dbReference>
<organism evidence="7 8">
    <name type="scientific">Infirmifilum uzonense</name>
    <dbReference type="NCBI Taxonomy" id="1550241"/>
    <lineage>
        <taxon>Archaea</taxon>
        <taxon>Thermoproteota</taxon>
        <taxon>Thermoprotei</taxon>
        <taxon>Thermofilales</taxon>
        <taxon>Thermofilaceae</taxon>
        <taxon>Infirmifilum</taxon>
    </lineage>
</organism>
<accession>A0A0F7FIY0</accession>
<evidence type="ECO:0000256" key="3">
    <source>
        <dbReference type="ARBA" id="ARBA00022741"/>
    </source>
</evidence>
<dbReference type="HOGENOM" id="CLU_000604_1_2_2"/>
<dbReference type="InterPro" id="IPR052156">
    <property type="entry name" value="BCAA_Transport_ATP-bd_LivF"/>
</dbReference>
<evidence type="ECO:0000313" key="7">
    <source>
        <dbReference type="EMBL" id="AKG39414.1"/>
    </source>
</evidence>
<evidence type="ECO:0000256" key="1">
    <source>
        <dbReference type="ARBA" id="ARBA00005417"/>
    </source>
</evidence>
<gene>
    <name evidence="7" type="ORF">MA03_06610</name>
</gene>
<keyword evidence="3" id="KW-0547">Nucleotide-binding</keyword>
<dbReference type="Proteomes" id="UP000067434">
    <property type="component" value="Chromosome"/>
</dbReference>
<dbReference type="GO" id="GO:0015658">
    <property type="term" value="F:branched-chain amino acid transmembrane transporter activity"/>
    <property type="evidence" value="ECO:0007669"/>
    <property type="project" value="TreeGrafter"/>
</dbReference>
<keyword evidence="5" id="KW-0029">Amino-acid transport</keyword>